<dbReference type="GO" id="GO:0044781">
    <property type="term" value="P:bacterial-type flagellum organization"/>
    <property type="evidence" value="ECO:0007669"/>
    <property type="project" value="UniProtKB-KW"/>
</dbReference>
<proteinExistence type="predicted"/>
<dbReference type="InterPro" id="IPR009967">
    <property type="entry name" value="Flagellum_FlbT"/>
</dbReference>
<evidence type="ECO:0000256" key="2">
    <source>
        <dbReference type="ARBA" id="ARBA00022795"/>
    </source>
</evidence>
<name>A0A0M6XX51_9HYPH</name>
<dbReference type="GO" id="GO:0048027">
    <property type="term" value="F:mRNA 5'-UTR binding"/>
    <property type="evidence" value="ECO:0007669"/>
    <property type="project" value="InterPro"/>
</dbReference>
<dbReference type="GO" id="GO:0006402">
    <property type="term" value="P:mRNA catabolic process"/>
    <property type="evidence" value="ECO:0007669"/>
    <property type="project" value="InterPro"/>
</dbReference>
<dbReference type="Proteomes" id="UP000048926">
    <property type="component" value="Unassembled WGS sequence"/>
</dbReference>
<accession>A0A0M6XX51</accession>
<dbReference type="NCBIfam" id="NF001995">
    <property type="entry name" value="PRK00794.1-1"/>
    <property type="match status" value="1"/>
</dbReference>
<gene>
    <name evidence="5" type="ORF">LAL4801_00849</name>
</gene>
<dbReference type="RefSeq" id="WP_055654447.1">
    <property type="nucleotide sequence ID" value="NZ_CXST01000001.1"/>
</dbReference>
<keyword evidence="5" id="KW-0282">Flagellum</keyword>
<dbReference type="Pfam" id="PF07378">
    <property type="entry name" value="FlbT"/>
    <property type="match status" value="1"/>
</dbReference>
<dbReference type="OrthoDB" id="7932924at2"/>
<evidence type="ECO:0000313" key="5">
    <source>
        <dbReference type="EMBL" id="CTQ42421.1"/>
    </source>
</evidence>
<dbReference type="EMBL" id="CXST01000001">
    <property type="protein sequence ID" value="CTQ42421.1"/>
    <property type="molecule type" value="Genomic_DNA"/>
</dbReference>
<keyword evidence="2" id="KW-1005">Bacterial flagellum biogenesis</keyword>
<keyword evidence="6" id="KW-1185">Reference proteome</keyword>
<sequence length="157" mass="17729">MKIGLKAGERLFINGAVIRAERKTNIELLNDAVFLLEAHVLQPEEATTPLRQLYFILQTMIIDPAAAGAVQDMFHLVLGSVKSAFSNKEVLMHLDKVEELAKTDRWFEAMKVVRALYPLEASLMLAEKNQRAQETRQTAPRPAPRENFQYGPRLAVV</sequence>
<evidence type="ECO:0000313" key="6">
    <source>
        <dbReference type="Proteomes" id="UP000048926"/>
    </source>
</evidence>
<dbReference type="GO" id="GO:1902209">
    <property type="term" value="P:negative regulation of bacterial-type flagellum assembly"/>
    <property type="evidence" value="ECO:0007669"/>
    <property type="project" value="InterPro"/>
</dbReference>
<keyword evidence="3" id="KW-0694">RNA-binding</keyword>
<evidence type="ECO:0000256" key="4">
    <source>
        <dbReference type="SAM" id="MobiDB-lite"/>
    </source>
</evidence>
<organism evidence="5 6">
    <name type="scientific">Roseibium aggregatum</name>
    <dbReference type="NCBI Taxonomy" id="187304"/>
    <lineage>
        <taxon>Bacteria</taxon>
        <taxon>Pseudomonadati</taxon>
        <taxon>Pseudomonadota</taxon>
        <taxon>Alphaproteobacteria</taxon>
        <taxon>Hyphomicrobiales</taxon>
        <taxon>Stappiaceae</taxon>
        <taxon>Roseibium</taxon>
    </lineage>
</organism>
<dbReference type="AlphaFoldDB" id="A0A0M6XX51"/>
<keyword evidence="5" id="KW-0966">Cell projection</keyword>
<keyword evidence="1" id="KW-0678">Repressor</keyword>
<feature type="region of interest" description="Disordered" evidence="4">
    <location>
        <begin position="128"/>
        <end position="147"/>
    </location>
</feature>
<dbReference type="STRING" id="187304.B0E33_25900"/>
<dbReference type="PIRSF" id="PIRSF009533">
    <property type="entry name" value="FlbT"/>
    <property type="match status" value="1"/>
</dbReference>
<reference evidence="6" key="1">
    <citation type="submission" date="2015-07" db="EMBL/GenBank/DDBJ databases">
        <authorList>
            <person name="Rodrigo-Torres Lidia"/>
            <person name="Arahal R.David."/>
        </authorList>
    </citation>
    <scope>NUCLEOTIDE SEQUENCE [LARGE SCALE GENOMIC DNA]</scope>
    <source>
        <strain evidence="6">CECT 4801</strain>
    </source>
</reference>
<evidence type="ECO:0000256" key="1">
    <source>
        <dbReference type="ARBA" id="ARBA00022491"/>
    </source>
</evidence>
<protein>
    <submittedName>
        <fullName evidence="5">Flagellar biosynthesis repressor FlbT</fullName>
    </submittedName>
</protein>
<keyword evidence="5" id="KW-0969">Cilium</keyword>
<evidence type="ECO:0000256" key="3">
    <source>
        <dbReference type="ARBA" id="ARBA00022884"/>
    </source>
</evidence>